<dbReference type="AlphaFoldDB" id="A0A4Y2MHH4"/>
<gene>
    <name evidence="1" type="ORF">AVEN_137301_1</name>
</gene>
<reference evidence="1 2" key="1">
    <citation type="journal article" date="2019" name="Sci. Rep.">
        <title>Orb-weaving spider Araneus ventricosus genome elucidates the spidroin gene catalogue.</title>
        <authorList>
            <person name="Kono N."/>
            <person name="Nakamura H."/>
            <person name="Ohtoshi R."/>
            <person name="Moran D.A.P."/>
            <person name="Shinohara A."/>
            <person name="Yoshida Y."/>
            <person name="Fujiwara M."/>
            <person name="Mori M."/>
            <person name="Tomita M."/>
            <person name="Arakawa K."/>
        </authorList>
    </citation>
    <scope>NUCLEOTIDE SEQUENCE [LARGE SCALE GENOMIC DNA]</scope>
</reference>
<comment type="caution">
    <text evidence="1">The sequence shown here is derived from an EMBL/GenBank/DDBJ whole genome shotgun (WGS) entry which is preliminary data.</text>
</comment>
<proteinExistence type="predicted"/>
<name>A0A4Y2MHH4_ARAVE</name>
<sequence>MGILPPPMTKYLEDNIPYSLLEKILLIRAILCDIPDVANVYLHEVWTSGSLLCQLVYCTPVQPGELGLLIDAHTTKVRETPLYLRSTLAPSMTVNNMAREVY</sequence>
<dbReference type="Proteomes" id="UP000499080">
    <property type="component" value="Unassembled WGS sequence"/>
</dbReference>
<organism evidence="1 2">
    <name type="scientific">Araneus ventricosus</name>
    <name type="common">Orbweaver spider</name>
    <name type="synonym">Epeira ventricosa</name>
    <dbReference type="NCBI Taxonomy" id="182803"/>
    <lineage>
        <taxon>Eukaryota</taxon>
        <taxon>Metazoa</taxon>
        <taxon>Ecdysozoa</taxon>
        <taxon>Arthropoda</taxon>
        <taxon>Chelicerata</taxon>
        <taxon>Arachnida</taxon>
        <taxon>Araneae</taxon>
        <taxon>Araneomorphae</taxon>
        <taxon>Entelegynae</taxon>
        <taxon>Araneoidea</taxon>
        <taxon>Araneidae</taxon>
        <taxon>Araneus</taxon>
    </lineage>
</organism>
<evidence type="ECO:0000313" key="2">
    <source>
        <dbReference type="Proteomes" id="UP000499080"/>
    </source>
</evidence>
<accession>A0A4Y2MHH4</accession>
<evidence type="ECO:0000313" key="1">
    <source>
        <dbReference type="EMBL" id="GBN25932.1"/>
    </source>
</evidence>
<dbReference type="EMBL" id="BGPR01007312">
    <property type="protein sequence ID" value="GBN25932.1"/>
    <property type="molecule type" value="Genomic_DNA"/>
</dbReference>
<keyword evidence="2" id="KW-1185">Reference proteome</keyword>
<protein>
    <submittedName>
        <fullName evidence="1">Uncharacterized protein</fullName>
    </submittedName>
</protein>